<feature type="non-terminal residue" evidence="2">
    <location>
        <position position="62"/>
    </location>
</feature>
<dbReference type="AlphaFoldDB" id="A0A4R2NG12"/>
<gene>
    <name evidence="2" type="ORF">EV207_1521</name>
</gene>
<proteinExistence type="predicted"/>
<evidence type="ECO:0000313" key="3">
    <source>
        <dbReference type="Proteomes" id="UP000295416"/>
    </source>
</evidence>
<dbReference type="Proteomes" id="UP000295416">
    <property type="component" value="Unassembled WGS sequence"/>
</dbReference>
<protein>
    <submittedName>
        <fullName evidence="2">Uncharacterized protein</fullName>
    </submittedName>
</protein>
<feature type="compositionally biased region" description="Basic and acidic residues" evidence="1">
    <location>
        <begin position="12"/>
        <end position="24"/>
    </location>
</feature>
<accession>A0A4R2NG12</accession>
<comment type="caution">
    <text evidence="2">The sequence shown here is derived from an EMBL/GenBank/DDBJ whole genome shotgun (WGS) entry which is preliminary data.</text>
</comment>
<keyword evidence="3" id="KW-1185">Reference proteome</keyword>
<feature type="region of interest" description="Disordered" evidence="1">
    <location>
        <begin position="1"/>
        <end position="28"/>
    </location>
</feature>
<evidence type="ECO:0000256" key="1">
    <source>
        <dbReference type="SAM" id="MobiDB-lite"/>
    </source>
</evidence>
<organism evidence="2 3">
    <name type="scientific">Scopulibacillus darangshiensis</name>
    <dbReference type="NCBI Taxonomy" id="442528"/>
    <lineage>
        <taxon>Bacteria</taxon>
        <taxon>Bacillati</taxon>
        <taxon>Bacillota</taxon>
        <taxon>Bacilli</taxon>
        <taxon>Bacillales</taxon>
        <taxon>Sporolactobacillaceae</taxon>
        <taxon>Scopulibacillus</taxon>
    </lineage>
</organism>
<evidence type="ECO:0000313" key="2">
    <source>
        <dbReference type="EMBL" id="TCP20329.1"/>
    </source>
</evidence>
<reference evidence="2 3" key="1">
    <citation type="submission" date="2019-03" db="EMBL/GenBank/DDBJ databases">
        <title>Genomic Encyclopedia of Type Strains, Phase IV (KMG-IV): sequencing the most valuable type-strain genomes for metagenomic binning, comparative biology and taxonomic classification.</title>
        <authorList>
            <person name="Goeker M."/>
        </authorList>
    </citation>
    <scope>NUCLEOTIDE SEQUENCE [LARGE SCALE GENOMIC DNA]</scope>
    <source>
        <strain evidence="2 3">DSM 19377</strain>
    </source>
</reference>
<sequence>MRVMNGQNPPMREGKGLHPNDEGQKSSSIFYTRIIHRTNRRSNLDENWQTPSFISEFEGVFL</sequence>
<dbReference type="EMBL" id="SLXK01000052">
    <property type="protein sequence ID" value="TCP20329.1"/>
    <property type="molecule type" value="Genomic_DNA"/>
</dbReference>
<name>A0A4R2NG12_9BACL</name>